<evidence type="ECO:0000256" key="1">
    <source>
        <dbReference type="SAM" id="SignalP"/>
    </source>
</evidence>
<reference evidence="3 4" key="1">
    <citation type="submission" date="2018-06" db="EMBL/GenBank/DDBJ databases">
        <authorList>
            <consortium name="Pathogen Informatics"/>
            <person name="Doyle S."/>
        </authorList>
    </citation>
    <scope>NUCLEOTIDE SEQUENCE [LARGE SCALE GENOMIC DNA]</scope>
    <source>
        <strain evidence="3 4">NCTC13163</strain>
    </source>
</reference>
<dbReference type="EMBL" id="UGGP01000001">
    <property type="protein sequence ID" value="STO07507.1"/>
    <property type="molecule type" value="Genomic_DNA"/>
</dbReference>
<keyword evidence="1" id="KW-0732">Signal</keyword>
<feature type="signal peptide" evidence="1">
    <location>
        <begin position="1"/>
        <end position="25"/>
    </location>
</feature>
<proteinExistence type="predicted"/>
<organism evidence="3 4">
    <name type="scientific">Exiguobacterium aurantiacum</name>
    <dbReference type="NCBI Taxonomy" id="33987"/>
    <lineage>
        <taxon>Bacteria</taxon>
        <taxon>Bacillati</taxon>
        <taxon>Bacillota</taxon>
        <taxon>Bacilli</taxon>
        <taxon>Bacillales</taxon>
        <taxon>Bacillales Family XII. Incertae Sedis</taxon>
        <taxon>Exiguobacterium</taxon>
    </lineage>
</organism>
<feature type="domain" description="BIG2" evidence="2">
    <location>
        <begin position="596"/>
        <end position="682"/>
    </location>
</feature>
<name>A0A377FRQ5_9BACL</name>
<dbReference type="SMART" id="SM00635">
    <property type="entry name" value="BID_2"/>
    <property type="match status" value="7"/>
</dbReference>
<gene>
    <name evidence="3" type="ORF">NCTC13163_00854</name>
</gene>
<feature type="domain" description="BIG2" evidence="2">
    <location>
        <begin position="972"/>
        <end position="1056"/>
    </location>
</feature>
<dbReference type="InterPro" id="IPR003343">
    <property type="entry name" value="Big_2"/>
</dbReference>
<dbReference type="InterPro" id="IPR056645">
    <property type="entry name" value="DUF7743"/>
</dbReference>
<dbReference type="Gene3D" id="2.60.40.1080">
    <property type="match status" value="6"/>
</dbReference>
<dbReference type="STRING" id="1397694.GCA_000702585_01368"/>
<dbReference type="Pfam" id="PF24893">
    <property type="entry name" value="DUF7743"/>
    <property type="match status" value="1"/>
</dbReference>
<dbReference type="OrthoDB" id="340819at2"/>
<evidence type="ECO:0000313" key="4">
    <source>
        <dbReference type="Proteomes" id="UP000254060"/>
    </source>
</evidence>
<evidence type="ECO:0000259" key="2">
    <source>
        <dbReference type="SMART" id="SM00635"/>
    </source>
</evidence>
<feature type="domain" description="BIG2" evidence="2">
    <location>
        <begin position="1160"/>
        <end position="1246"/>
    </location>
</feature>
<evidence type="ECO:0000313" key="3">
    <source>
        <dbReference type="EMBL" id="STO07507.1"/>
    </source>
</evidence>
<feature type="domain" description="BIG2" evidence="2">
    <location>
        <begin position="690"/>
        <end position="774"/>
    </location>
</feature>
<feature type="domain" description="BIG2" evidence="2">
    <location>
        <begin position="878"/>
        <end position="962"/>
    </location>
</feature>
<feature type="domain" description="BIG2" evidence="2">
    <location>
        <begin position="1066"/>
        <end position="1152"/>
    </location>
</feature>
<dbReference type="RefSeq" id="WP_029334557.1">
    <property type="nucleotide sequence ID" value="NZ_UGGP01000001.1"/>
</dbReference>
<protein>
    <submittedName>
        <fullName evidence="3">Uncharacterized small protein (DUF2292)</fullName>
    </submittedName>
</protein>
<accession>A0A377FRQ5</accession>
<dbReference type="Proteomes" id="UP000254060">
    <property type="component" value="Unassembled WGS sequence"/>
</dbReference>
<feature type="domain" description="BIG2" evidence="2">
    <location>
        <begin position="784"/>
        <end position="870"/>
    </location>
</feature>
<sequence>MSCQVKKVLSLLVVFVMTFSPIVQAMDIIIEDPTPDTTPPQIIEVIPSVEMEVSPTQSQTFRLKITDDLSGVKSVYVHFKHSSGLLKVVPIKILSDDLFEGTFAVNKYEKFGEWKLYSVNVTDKKENNTTYYSMETGYFQVFDFSSIIYIVSGTELRPISDPPVLQSIEINTSSDNKTASPLEPVTITVKVLDDNLDDSSVGVRVKSSSGSYYYTSLAYNPTTQLHSGKLHINLYGSLGEWIVESVSMLDGFNSITAYNSKLGLNQEEEFTFENDSFYVVGTTPDFISPSLDTLERSLIQVSSKKAIFKLGATFSDNLSGISHASVGYLRPNKSRFSVPFVKGLDGKYFAEIPIDQYDQLGKWELEYVSVIDRNSNSSLIYNSAIRPFGTISKDFSPYSFTVRGLITIEPVVPFGIDTNFTQVELLPGDRRLLTTNLTYSDGNYKDVSAMSTGTTYYSNTGKLKVEMDGTIVVSSEITPGEYFIDVKHGAFYKRIKVLVPGEFSKKNRLIVSPLNLSLAKGSTHRLSILAEIDGNLYDINGSGNGVTYVNQYPQLVSVDSSGLVKNLTDTILTTKLEVHYKDLKTTVEIRLDGPPKIEAIISSPSEIELYRGTNVQINSRALYSDGSSENITNSLNTTYTSSLASRVTVDETGLIRVPVNASYGYSTITVKNGANFSKILIKVIEDLSNVMSGIEVKSPETSLERGARHQLEVMGAYPTGHKDITSSLEGTTYVSSVPNRVSVNAEGLLSVPEGASYGDVTITVKNGTFVQKLMVTVAEDTSKTLGGIEVKGPEASLERGARHQLEVMGAYPTGHKDITSSLEGTTYVSSVPNRVSVNAEGLLSVPEGASYGDATITVKNGTFVQKLMVTVAEDTSKTLGGIEVKGPEASLERGARHQLEVMGAYPTGHKDITSSLEGTTYVSSVPNRVSVNAEGLLSVPEGASYGDVTITVKNGTFVQKLMVTVAEDPNKILGGIEVKGPETSLERGARHQLEVMGAYPTGHKDITSSLEGTTYVSSVPNRVSVNAEGLLSVPEGASYGDVTITVKNGTFVQKLMVTVAEDPNKILGGIEVKGPETSLERGARHQLEVIGAYPTGHKDITSSKEGTTYLSSVPGRVSVNSEGLLTVPLGASYGSAIITVKHGVISYKITVTVSENPYSILQEILVTDSSIYLRKGETYSLSVQGVYLLRTEDLTLGSTGTTYLSSVPSRVVASSDGVLSVPFSASAGTAVITIRNGQKNVKKTIQVIN</sequence>
<dbReference type="AlphaFoldDB" id="A0A377FRQ5"/>
<feature type="chain" id="PRO_5016614813" evidence="1">
    <location>
        <begin position="26"/>
        <end position="1249"/>
    </location>
</feature>